<proteinExistence type="predicted"/>
<reference evidence="2 3" key="1">
    <citation type="journal article" date="2021" name="BMC Biol.">
        <title>Horizontally acquired antibacterial genes associated with adaptive radiation of ladybird beetles.</title>
        <authorList>
            <person name="Li H.S."/>
            <person name="Tang X.F."/>
            <person name="Huang Y.H."/>
            <person name="Xu Z.Y."/>
            <person name="Chen M.L."/>
            <person name="Du X.Y."/>
            <person name="Qiu B.Y."/>
            <person name="Chen P.T."/>
            <person name="Zhang W."/>
            <person name="Slipinski A."/>
            <person name="Escalona H.E."/>
            <person name="Waterhouse R.M."/>
            <person name="Zwick A."/>
            <person name="Pang H."/>
        </authorList>
    </citation>
    <scope>NUCLEOTIDE SEQUENCE [LARGE SCALE GENOMIC DNA]</scope>
    <source>
        <strain evidence="2">SYSU2018</strain>
    </source>
</reference>
<feature type="region of interest" description="Disordered" evidence="1">
    <location>
        <begin position="62"/>
        <end position="87"/>
    </location>
</feature>
<dbReference type="Proteomes" id="UP001516400">
    <property type="component" value="Unassembled WGS sequence"/>
</dbReference>
<name>A0ABD2NGV0_9CUCU</name>
<comment type="caution">
    <text evidence="2">The sequence shown here is derived from an EMBL/GenBank/DDBJ whole genome shotgun (WGS) entry which is preliminary data.</text>
</comment>
<dbReference type="EMBL" id="JABFTP020000103">
    <property type="protein sequence ID" value="KAL3277795.1"/>
    <property type="molecule type" value="Genomic_DNA"/>
</dbReference>
<feature type="region of interest" description="Disordered" evidence="1">
    <location>
        <begin position="101"/>
        <end position="125"/>
    </location>
</feature>
<sequence length="159" mass="18872">MRDMERLALKTFQIGLLKPHRNLLSNFKPNSIKDCINKCQFHDNRKQEWFTSYNNYRKNPENFTNKLNSSNNQGFANSVKKPLPSKKESIRNKTWLQFYKDKSNQPTPLSTSTIVPQQHDENLSDENLYDENLYDENLYDENNETGENFWSTALESQQR</sequence>
<organism evidence="2 3">
    <name type="scientific">Cryptolaemus montrouzieri</name>
    <dbReference type="NCBI Taxonomy" id="559131"/>
    <lineage>
        <taxon>Eukaryota</taxon>
        <taxon>Metazoa</taxon>
        <taxon>Ecdysozoa</taxon>
        <taxon>Arthropoda</taxon>
        <taxon>Hexapoda</taxon>
        <taxon>Insecta</taxon>
        <taxon>Pterygota</taxon>
        <taxon>Neoptera</taxon>
        <taxon>Endopterygota</taxon>
        <taxon>Coleoptera</taxon>
        <taxon>Polyphaga</taxon>
        <taxon>Cucujiformia</taxon>
        <taxon>Coccinelloidea</taxon>
        <taxon>Coccinellidae</taxon>
        <taxon>Scymninae</taxon>
        <taxon>Scymnini</taxon>
        <taxon>Cryptolaemus</taxon>
    </lineage>
</organism>
<evidence type="ECO:0000256" key="1">
    <source>
        <dbReference type="SAM" id="MobiDB-lite"/>
    </source>
</evidence>
<evidence type="ECO:0000313" key="3">
    <source>
        <dbReference type="Proteomes" id="UP001516400"/>
    </source>
</evidence>
<evidence type="ECO:0000313" key="2">
    <source>
        <dbReference type="EMBL" id="KAL3277795.1"/>
    </source>
</evidence>
<protein>
    <submittedName>
        <fullName evidence="2">Uncharacterized protein</fullName>
    </submittedName>
</protein>
<dbReference type="AlphaFoldDB" id="A0ABD2NGV0"/>
<gene>
    <name evidence="2" type="ORF">HHI36_013137</name>
</gene>
<feature type="region of interest" description="Disordered" evidence="1">
    <location>
        <begin position="138"/>
        <end position="159"/>
    </location>
</feature>
<feature type="compositionally biased region" description="Polar residues" evidence="1">
    <location>
        <begin position="62"/>
        <end position="76"/>
    </location>
</feature>
<feature type="compositionally biased region" description="Polar residues" evidence="1">
    <location>
        <begin position="145"/>
        <end position="159"/>
    </location>
</feature>
<feature type="compositionally biased region" description="Polar residues" evidence="1">
    <location>
        <begin position="104"/>
        <end position="116"/>
    </location>
</feature>
<accession>A0ABD2NGV0</accession>
<keyword evidence="3" id="KW-1185">Reference proteome</keyword>